<feature type="compositionally biased region" description="Low complexity" evidence="8">
    <location>
        <begin position="12"/>
        <end position="29"/>
    </location>
</feature>
<gene>
    <name evidence="11" type="ORF">WJX81_003229</name>
</gene>
<dbReference type="PANTHER" id="PTHR24346:SF77">
    <property type="entry name" value="SERINE THREONINE PROTEIN KINASE"/>
    <property type="match status" value="1"/>
</dbReference>
<dbReference type="GO" id="GO:0030553">
    <property type="term" value="F:cGMP binding"/>
    <property type="evidence" value="ECO:0007669"/>
    <property type="project" value="UniProtKB-KW"/>
</dbReference>
<feature type="compositionally biased region" description="Low complexity" evidence="8">
    <location>
        <begin position="75"/>
        <end position="89"/>
    </location>
</feature>
<dbReference type="AlphaFoldDB" id="A0AAW1S113"/>
<evidence type="ECO:0008006" key="13">
    <source>
        <dbReference type="Google" id="ProtNLM"/>
    </source>
</evidence>
<dbReference type="GO" id="GO:0035556">
    <property type="term" value="P:intracellular signal transduction"/>
    <property type="evidence" value="ECO:0007669"/>
    <property type="project" value="TreeGrafter"/>
</dbReference>
<evidence type="ECO:0000313" key="11">
    <source>
        <dbReference type="EMBL" id="KAK9839649.1"/>
    </source>
</evidence>
<dbReference type="SUPFAM" id="SSF51206">
    <property type="entry name" value="cAMP-binding domain-like"/>
    <property type="match status" value="1"/>
</dbReference>
<dbReference type="InterPro" id="IPR017441">
    <property type="entry name" value="Protein_kinase_ATP_BS"/>
</dbReference>
<dbReference type="GO" id="GO:0005524">
    <property type="term" value="F:ATP binding"/>
    <property type="evidence" value="ECO:0007669"/>
    <property type="project" value="UniProtKB-UniRule"/>
</dbReference>
<feature type="compositionally biased region" description="Basic and acidic residues" evidence="8">
    <location>
        <begin position="99"/>
        <end position="108"/>
    </location>
</feature>
<dbReference type="PANTHER" id="PTHR24346">
    <property type="entry name" value="MAP/MICROTUBULE AFFINITY-REGULATING KINASE"/>
    <property type="match status" value="1"/>
</dbReference>
<dbReference type="PROSITE" id="PS50042">
    <property type="entry name" value="CNMP_BINDING_3"/>
    <property type="match status" value="1"/>
</dbReference>
<evidence type="ECO:0000259" key="9">
    <source>
        <dbReference type="PROSITE" id="PS50011"/>
    </source>
</evidence>
<comment type="caution">
    <text evidence="11">The sequence shown here is derived from an EMBL/GenBank/DDBJ whole genome shotgun (WGS) entry which is preliminary data.</text>
</comment>
<feature type="compositionally biased region" description="Low complexity" evidence="8">
    <location>
        <begin position="40"/>
        <end position="53"/>
    </location>
</feature>
<keyword evidence="12" id="KW-1185">Reference proteome</keyword>
<keyword evidence="1" id="KW-0140">cGMP</keyword>
<keyword evidence="2" id="KW-0808">Transferase</keyword>
<accession>A0AAW1S113</accession>
<feature type="region of interest" description="Disordered" evidence="8">
    <location>
        <begin position="1"/>
        <end position="144"/>
    </location>
</feature>
<dbReference type="Pfam" id="PF00069">
    <property type="entry name" value="Pkinase"/>
    <property type="match status" value="1"/>
</dbReference>
<keyword evidence="6" id="KW-0142">cGMP-binding</keyword>
<dbReference type="SUPFAM" id="SSF52266">
    <property type="entry name" value="SGNH hydrolase"/>
    <property type="match status" value="1"/>
</dbReference>
<dbReference type="SUPFAM" id="SSF56112">
    <property type="entry name" value="Protein kinase-like (PK-like)"/>
    <property type="match status" value="1"/>
</dbReference>
<dbReference type="GO" id="GO:0004674">
    <property type="term" value="F:protein serine/threonine kinase activity"/>
    <property type="evidence" value="ECO:0007669"/>
    <property type="project" value="TreeGrafter"/>
</dbReference>
<dbReference type="Gene3D" id="3.40.50.1110">
    <property type="entry name" value="SGNH hydrolase"/>
    <property type="match status" value="1"/>
</dbReference>
<evidence type="ECO:0000256" key="3">
    <source>
        <dbReference type="ARBA" id="ARBA00022741"/>
    </source>
</evidence>
<evidence type="ECO:0000256" key="4">
    <source>
        <dbReference type="ARBA" id="ARBA00022777"/>
    </source>
</evidence>
<organism evidence="11 12">
    <name type="scientific">Elliptochloris bilobata</name>
    <dbReference type="NCBI Taxonomy" id="381761"/>
    <lineage>
        <taxon>Eukaryota</taxon>
        <taxon>Viridiplantae</taxon>
        <taxon>Chlorophyta</taxon>
        <taxon>core chlorophytes</taxon>
        <taxon>Trebouxiophyceae</taxon>
        <taxon>Trebouxiophyceae incertae sedis</taxon>
        <taxon>Elliptochloris clade</taxon>
        <taxon>Elliptochloris</taxon>
    </lineage>
</organism>
<dbReference type="PROSITE" id="PS50011">
    <property type="entry name" value="PROTEIN_KINASE_DOM"/>
    <property type="match status" value="1"/>
</dbReference>
<feature type="domain" description="Cyclic nucleotide-binding" evidence="10">
    <location>
        <begin position="513"/>
        <end position="645"/>
    </location>
</feature>
<dbReference type="InterPro" id="IPR014710">
    <property type="entry name" value="RmlC-like_jellyroll"/>
</dbReference>
<dbReference type="InterPro" id="IPR000595">
    <property type="entry name" value="cNMP-bd_dom"/>
</dbReference>
<dbReference type="PROSITE" id="PS00107">
    <property type="entry name" value="PROTEIN_KINASE_ATP"/>
    <property type="match status" value="1"/>
</dbReference>
<dbReference type="CDD" id="cd00038">
    <property type="entry name" value="CAP_ED"/>
    <property type="match status" value="1"/>
</dbReference>
<feature type="binding site" evidence="7">
    <location>
        <position position="207"/>
    </location>
    <ligand>
        <name>ATP</name>
        <dbReference type="ChEBI" id="CHEBI:30616"/>
    </ligand>
</feature>
<proteinExistence type="predicted"/>
<keyword evidence="4" id="KW-0418">Kinase</keyword>
<reference evidence="11 12" key="1">
    <citation type="journal article" date="2024" name="Nat. Commun.">
        <title>Phylogenomics reveals the evolutionary origins of lichenization in chlorophyte algae.</title>
        <authorList>
            <person name="Puginier C."/>
            <person name="Libourel C."/>
            <person name="Otte J."/>
            <person name="Skaloud P."/>
            <person name="Haon M."/>
            <person name="Grisel S."/>
            <person name="Petersen M."/>
            <person name="Berrin J.G."/>
            <person name="Delaux P.M."/>
            <person name="Dal Grande F."/>
            <person name="Keller J."/>
        </authorList>
    </citation>
    <scope>NUCLEOTIDE SEQUENCE [LARGE SCALE GENOMIC DNA]</scope>
    <source>
        <strain evidence="11 12">SAG 245.80</strain>
    </source>
</reference>
<evidence type="ECO:0000259" key="10">
    <source>
        <dbReference type="PROSITE" id="PS50042"/>
    </source>
</evidence>
<evidence type="ECO:0000256" key="8">
    <source>
        <dbReference type="SAM" id="MobiDB-lite"/>
    </source>
</evidence>
<dbReference type="InterPro" id="IPR036514">
    <property type="entry name" value="SGNH_hydro_sf"/>
</dbReference>
<sequence>MLRSQGSSGTCTSSARTARGSTASTSSDAKAQGKPAYVAGGSSRGTTGSWRSGSDARRRQGKDSSCASGSGGGSSIPECSSSGRASPSADSEDEGDTGDWDHFTDKGAGDGSSSRSASVGGGTSARSGAKLGAARRPRERSLFGIAEKRAPAPLRETASLKLAKLRGVTFVNQYVVIKYLGKGANGRVFLCLDMCDTRLYAVKIVKKGDPDTGAAGARRRRNALSDLRREVAIMRTLRHRNIVTLQEVVDDPDGSKMLLVMDYMEGGPVLTREALERGRRIPEPLALQYFRDMCKALDYLHFNKVVHGDLKPENVLMSARGAVTLSDFGCSKVLNGPDEYLERCQGTPAFLAPEMMRPHSRYRGRPTDVYALGACLFTFVYGRIPFSAPSVYQLFQVVQTEPLRFPEDMAASAELKDLLSRMLCKNPRERITLGRVMRHAWVTRRGAWPLRTVREMVRAGLTPAEGDAADTPRPLEALGKPLPQAALPDMLSTINVLDVPRQDHLLEVLRPGLAERCYADGEALLRQGEHGTQLLYIVEGTVDVLLKLAPIVGDELPPALLEGASRARETTAALARGPREYLVAVRRAGQFVGEMAAFASAAQRCASVIAHGPVRALMVPGEALRACVERVPEARQQIKEMVWMKASENMMLEALSRLAGLHRPLEELLREAPPGGAAAAAPLLHRGNALLEPLATAAQEADVGPTGSDAAARTTPEAVAADVAAAEGAAGPAHGLAQGICAGQVISSSLAGGWVRDGLPVPSAQAFSFGSQLAGSASLLEAAAQLAAEEVSTTFRRTPSARKAPVAMASSRAALLLAAVALLATSALAQRTVCDGLAEYPRPRPEAPNWSNHIAQLKSEVVAADQPGQGYELLFYGASIFENWRGTAVGVTWRNSQGIVEFYNNTFPDRYHCDVLACSGDDEGNLLWRLQNGELYQRNPPKVVVLELTGNNDLSDADCRFSKDDIDAAVPGTIQRNKEVVSLLRWGGRNSVRVVLLLITPRGGAYWAHPEEGLASFWPNRYTDAINRVNDGLRELAANDPFVTTQDCGYIWLNSTGLRTPDMVTDGMHPTLLGTQELTRCVARAVDPLMAAQGTPEPWRDSGLERVYQGLPFWVNSSAAYSSPAPANSAQVARSNSMASATDELYGAGPAPAPGPSYDSLRLRYMA</sequence>
<dbReference type="PROSITE" id="PS00108">
    <property type="entry name" value="PROTEIN_KINASE_ST"/>
    <property type="match status" value="1"/>
</dbReference>
<feature type="compositionally biased region" description="Low complexity" evidence="8">
    <location>
        <begin position="111"/>
        <end position="129"/>
    </location>
</feature>
<evidence type="ECO:0000256" key="2">
    <source>
        <dbReference type="ARBA" id="ARBA00022679"/>
    </source>
</evidence>
<dbReference type="GO" id="GO:0005737">
    <property type="term" value="C:cytoplasm"/>
    <property type="evidence" value="ECO:0007669"/>
    <property type="project" value="TreeGrafter"/>
</dbReference>
<dbReference type="SMART" id="SM00220">
    <property type="entry name" value="S_TKc"/>
    <property type="match status" value="1"/>
</dbReference>
<dbReference type="InterPro" id="IPR000719">
    <property type="entry name" value="Prot_kinase_dom"/>
</dbReference>
<keyword evidence="5 7" id="KW-0067">ATP-binding</keyword>
<dbReference type="Gene3D" id="1.10.510.10">
    <property type="entry name" value="Transferase(Phosphotransferase) domain 1"/>
    <property type="match status" value="1"/>
</dbReference>
<dbReference type="EMBL" id="JALJOU010000015">
    <property type="protein sequence ID" value="KAK9839649.1"/>
    <property type="molecule type" value="Genomic_DNA"/>
</dbReference>
<name>A0AAW1S113_9CHLO</name>
<evidence type="ECO:0000313" key="12">
    <source>
        <dbReference type="Proteomes" id="UP001445335"/>
    </source>
</evidence>
<evidence type="ECO:0000256" key="6">
    <source>
        <dbReference type="ARBA" id="ARBA00022992"/>
    </source>
</evidence>
<dbReference type="InterPro" id="IPR008271">
    <property type="entry name" value="Ser/Thr_kinase_AS"/>
</dbReference>
<dbReference type="CDD" id="cd14008">
    <property type="entry name" value="STKc_LKB1_CaMKK"/>
    <property type="match status" value="1"/>
</dbReference>
<dbReference type="InterPro" id="IPR018490">
    <property type="entry name" value="cNMP-bd_dom_sf"/>
</dbReference>
<dbReference type="Proteomes" id="UP001445335">
    <property type="component" value="Unassembled WGS sequence"/>
</dbReference>
<feature type="compositionally biased region" description="Polar residues" evidence="8">
    <location>
        <begin position="1"/>
        <end position="11"/>
    </location>
</feature>
<evidence type="ECO:0000256" key="5">
    <source>
        <dbReference type="ARBA" id="ARBA00022840"/>
    </source>
</evidence>
<evidence type="ECO:0000256" key="1">
    <source>
        <dbReference type="ARBA" id="ARBA00022535"/>
    </source>
</evidence>
<protein>
    <recommendedName>
        <fullName evidence="13">cGMP-dependent protein kinase</fullName>
    </recommendedName>
</protein>
<keyword evidence="3 7" id="KW-0547">Nucleotide-binding</keyword>
<dbReference type="Gene3D" id="2.60.120.10">
    <property type="entry name" value="Jelly Rolls"/>
    <property type="match status" value="1"/>
</dbReference>
<evidence type="ECO:0000256" key="7">
    <source>
        <dbReference type="PROSITE-ProRule" id="PRU10141"/>
    </source>
</evidence>
<feature type="domain" description="Protein kinase" evidence="9">
    <location>
        <begin position="174"/>
        <end position="442"/>
    </location>
</feature>
<dbReference type="InterPro" id="IPR011009">
    <property type="entry name" value="Kinase-like_dom_sf"/>
</dbReference>